<protein>
    <submittedName>
        <fullName evidence="2">Nitrilase/cyanide hydratase and apolipoprotein N-acyltransferase</fullName>
    </submittedName>
</protein>
<keyword evidence="3" id="KW-1185">Reference proteome</keyword>
<sequence length="268" mass="30061">MGKTTKITIGSVQFNPLQKNGGENLERAVNYIELLVEKGVDLVLLPEMFNTGYGTDDETLQLATELYEETLETLSAIADYNDVAIIGGMIRKKTDRYFNSTVIVLPYREPVFYDKTHLFRDEKGVFSPGEKFVTFVYLDVTFGVVMCYEIGFPEISRILCKQSGAQVLLAPFAFGAERHRIYDVATRSRAMENGAFLVTSSQNGNSGKMNFIGKSRIVSPSGEIITEAGNAEGIILGKLDLGLVEKYRYREVDDSHAYYANFRNDLYK</sequence>
<dbReference type="STRING" id="521045.Kole_1448"/>
<dbReference type="Gene3D" id="3.60.110.10">
    <property type="entry name" value="Carbon-nitrogen hydrolase"/>
    <property type="match status" value="1"/>
</dbReference>
<accession>C5CE38</accession>
<dbReference type="eggNOG" id="COG0388">
    <property type="taxonomic scope" value="Bacteria"/>
</dbReference>
<dbReference type="SUPFAM" id="SSF56317">
    <property type="entry name" value="Carbon-nitrogen hydrolase"/>
    <property type="match status" value="1"/>
</dbReference>
<dbReference type="KEGG" id="kol:Kole_1448"/>
<feature type="domain" description="CN hydrolase" evidence="1">
    <location>
        <begin position="7"/>
        <end position="241"/>
    </location>
</feature>
<dbReference type="CDD" id="cd07197">
    <property type="entry name" value="nitrilase"/>
    <property type="match status" value="1"/>
</dbReference>
<dbReference type="PROSITE" id="PS50263">
    <property type="entry name" value="CN_HYDROLASE"/>
    <property type="match status" value="1"/>
</dbReference>
<dbReference type="RefSeq" id="WP_015868787.1">
    <property type="nucleotide sequence ID" value="NC_012785.1"/>
</dbReference>
<proteinExistence type="predicted"/>
<dbReference type="AlphaFoldDB" id="C5CE38"/>
<gene>
    <name evidence="2" type="ordered locus">Kole_1448</name>
</gene>
<organism evidence="2 3">
    <name type="scientific">Kosmotoga olearia (strain ATCC BAA-1733 / DSM 21960 / TBF 19.5.1)</name>
    <dbReference type="NCBI Taxonomy" id="521045"/>
    <lineage>
        <taxon>Bacteria</taxon>
        <taxon>Thermotogati</taxon>
        <taxon>Thermotogota</taxon>
        <taxon>Thermotogae</taxon>
        <taxon>Kosmotogales</taxon>
        <taxon>Kosmotogaceae</taxon>
        <taxon>Kosmotoga</taxon>
    </lineage>
</organism>
<dbReference type="PANTHER" id="PTHR23088:SF27">
    <property type="entry name" value="DEAMINATED GLUTATHIONE AMIDASE"/>
    <property type="match status" value="1"/>
</dbReference>
<reference evidence="2 3" key="2">
    <citation type="journal article" date="2011" name="J. Bacteriol.">
        <title>Genome Sequence of Kosmotoga olearia Strain TBF 19.5.1, a Thermophilic Bacterium with a Wide Growth Temperature Range, Isolated from the Troll B Oil Platform in the North Sea.</title>
        <authorList>
            <person name="Swithers K.S."/>
            <person name="Dipippo J.L."/>
            <person name="Bruce D.C."/>
            <person name="Detter C."/>
            <person name="Tapia R."/>
            <person name="Han S."/>
            <person name="Goodwin L.A."/>
            <person name="Han J."/>
            <person name="Woyke T."/>
            <person name="Pitluck S."/>
            <person name="Pennacchio L."/>
            <person name="Nolan M."/>
            <person name="Mikhailova N."/>
            <person name="Land M.L."/>
            <person name="Nesbo C.L."/>
            <person name="Gogarten J.P."/>
            <person name="Noll K.M."/>
        </authorList>
    </citation>
    <scope>NUCLEOTIDE SEQUENCE [LARGE SCALE GENOMIC DNA]</scope>
    <source>
        <strain evidence="3">ATCC BAA-1733 / DSM 21960 / TBF 19.5.1</strain>
    </source>
</reference>
<dbReference type="Pfam" id="PF00795">
    <property type="entry name" value="CN_hydrolase"/>
    <property type="match status" value="1"/>
</dbReference>
<dbReference type="InterPro" id="IPR036526">
    <property type="entry name" value="C-N_Hydrolase_sf"/>
</dbReference>
<dbReference type="OrthoDB" id="9811121at2"/>
<dbReference type="Proteomes" id="UP000002382">
    <property type="component" value="Chromosome"/>
</dbReference>
<dbReference type="HOGENOM" id="CLU_030130_1_2_0"/>
<name>C5CE38_KOSOT</name>
<evidence type="ECO:0000313" key="3">
    <source>
        <dbReference type="Proteomes" id="UP000002382"/>
    </source>
</evidence>
<dbReference type="PANTHER" id="PTHR23088">
    <property type="entry name" value="NITRILASE-RELATED"/>
    <property type="match status" value="1"/>
</dbReference>
<evidence type="ECO:0000259" key="1">
    <source>
        <dbReference type="PROSITE" id="PS50263"/>
    </source>
</evidence>
<dbReference type="InterPro" id="IPR003010">
    <property type="entry name" value="C-N_Hydrolase"/>
</dbReference>
<reference evidence="2 3" key="1">
    <citation type="submission" date="2009-06" db="EMBL/GenBank/DDBJ databases">
        <title>Complete sequence of Thermotogales bacterium TBF 19.5.1.</title>
        <authorList>
            <consortium name="US DOE Joint Genome Institute"/>
            <person name="Lucas S."/>
            <person name="Copeland A."/>
            <person name="Lapidus A."/>
            <person name="Glavina del Rio T."/>
            <person name="Tice H."/>
            <person name="Bruce D."/>
            <person name="Goodwin L."/>
            <person name="Pitluck S."/>
            <person name="Chertkov O."/>
            <person name="Brettin T."/>
            <person name="Detter J.C."/>
            <person name="Han C."/>
            <person name="Schmutz J."/>
            <person name="Larimer F."/>
            <person name="Land M."/>
            <person name="Hauser L."/>
            <person name="Kyrpides N."/>
            <person name="Ovchinnikova G."/>
            <person name="Noll K."/>
        </authorList>
    </citation>
    <scope>NUCLEOTIDE SEQUENCE [LARGE SCALE GENOMIC DNA]</scope>
    <source>
        <strain evidence="3">ATCC BAA-1733 / DSM 21960 / TBF 19.5.1</strain>
    </source>
</reference>
<evidence type="ECO:0000313" key="2">
    <source>
        <dbReference type="EMBL" id="ACR80140.1"/>
    </source>
</evidence>
<dbReference type="EMBL" id="CP001634">
    <property type="protein sequence ID" value="ACR80140.1"/>
    <property type="molecule type" value="Genomic_DNA"/>
</dbReference>